<dbReference type="PANTHER" id="PTHR22906">
    <property type="entry name" value="PROPERDIN"/>
    <property type="match status" value="1"/>
</dbReference>
<evidence type="ECO:0000256" key="3">
    <source>
        <dbReference type="ARBA" id="ARBA00022729"/>
    </source>
</evidence>
<dbReference type="EMBL" id="CACVKT020009703">
    <property type="protein sequence ID" value="CAC5422935.1"/>
    <property type="molecule type" value="Genomic_DNA"/>
</dbReference>
<dbReference type="PRINTS" id="PR01705">
    <property type="entry name" value="TSP1REPEAT"/>
</dbReference>
<organism evidence="7 8">
    <name type="scientific">Mytilus coruscus</name>
    <name type="common">Sea mussel</name>
    <dbReference type="NCBI Taxonomy" id="42192"/>
    <lineage>
        <taxon>Eukaryota</taxon>
        <taxon>Metazoa</taxon>
        <taxon>Spiralia</taxon>
        <taxon>Lophotrochozoa</taxon>
        <taxon>Mollusca</taxon>
        <taxon>Bivalvia</taxon>
        <taxon>Autobranchia</taxon>
        <taxon>Pteriomorphia</taxon>
        <taxon>Mytilida</taxon>
        <taxon>Mytiloidea</taxon>
        <taxon>Mytilidae</taxon>
        <taxon>Mytilinae</taxon>
        <taxon>Mytilus</taxon>
    </lineage>
</organism>
<feature type="transmembrane region" description="Helical" evidence="6">
    <location>
        <begin position="204"/>
        <end position="227"/>
    </location>
</feature>
<dbReference type="Gene3D" id="2.20.100.10">
    <property type="entry name" value="Thrombospondin type-1 (TSP1) repeat"/>
    <property type="match status" value="3"/>
</dbReference>
<dbReference type="FunFam" id="2.20.100.10:FF:000001">
    <property type="entry name" value="semaphorin-5A isoform X1"/>
    <property type="match status" value="2"/>
</dbReference>
<evidence type="ECO:0000313" key="7">
    <source>
        <dbReference type="EMBL" id="CAC5422935.1"/>
    </source>
</evidence>
<keyword evidence="6" id="KW-0472">Membrane</keyword>
<accession>A0A6J8ETV4</accession>
<protein>
    <submittedName>
        <fullName evidence="7">HMCN</fullName>
    </submittedName>
</protein>
<dbReference type="Pfam" id="PF00090">
    <property type="entry name" value="TSP_1"/>
    <property type="match status" value="3"/>
</dbReference>
<keyword evidence="6" id="KW-0812">Transmembrane</keyword>
<keyword evidence="4" id="KW-0677">Repeat</keyword>
<evidence type="ECO:0000313" key="8">
    <source>
        <dbReference type="Proteomes" id="UP000507470"/>
    </source>
</evidence>
<dbReference type="FunFam" id="2.20.100.10:FF:000007">
    <property type="entry name" value="Thrombospondin 1"/>
    <property type="match status" value="1"/>
</dbReference>
<sequence>MDRNKIFRLHVVTWIQIKNGNWGEWSIWNTCSPSCGLGYQTRRRQCNSPIPSAGGRDCNGLNSQWQRCKLAVCPVDGDWSEWSSWNTCSATCNGGIQERTRGCDNPTPSDGGRYCHGRSIESRLCNTIYSEIHGQWGSWQEWESCNATSGIRLKRRSRDCDSPFPMCDGSECIGLDFYIQNCSQDKCLGAERAIKPSKQFSTGLLVAVAVGCSVVTAVVIIFGLFVFRRLNPNQTGLQTQEECLKCVGESHDDLCLENKVFECWFASCNKENESQFFSLSQ</sequence>
<evidence type="ECO:0000256" key="4">
    <source>
        <dbReference type="ARBA" id="ARBA00022737"/>
    </source>
</evidence>
<dbReference type="SMART" id="SM00209">
    <property type="entry name" value="TSP1"/>
    <property type="match status" value="3"/>
</dbReference>
<dbReference type="InterPro" id="IPR052065">
    <property type="entry name" value="Compl_asym_regulator"/>
</dbReference>
<gene>
    <name evidence="7" type="ORF">MCOR_54946</name>
</gene>
<evidence type="ECO:0000256" key="6">
    <source>
        <dbReference type="SAM" id="Phobius"/>
    </source>
</evidence>
<dbReference type="AlphaFoldDB" id="A0A6J8ETV4"/>
<evidence type="ECO:0000256" key="2">
    <source>
        <dbReference type="ARBA" id="ARBA00022525"/>
    </source>
</evidence>
<comment type="subcellular location">
    <subcellularLocation>
        <location evidence="1">Secreted</location>
    </subcellularLocation>
</comment>
<keyword evidence="5" id="KW-1015">Disulfide bond</keyword>
<dbReference type="OrthoDB" id="6273859at2759"/>
<dbReference type="PANTHER" id="PTHR22906:SF43">
    <property type="entry name" value="PROPERDIN"/>
    <property type="match status" value="1"/>
</dbReference>
<keyword evidence="8" id="KW-1185">Reference proteome</keyword>
<dbReference type="InterPro" id="IPR000884">
    <property type="entry name" value="TSP1_rpt"/>
</dbReference>
<keyword evidence="6" id="KW-1133">Transmembrane helix</keyword>
<dbReference type="PROSITE" id="PS50092">
    <property type="entry name" value="TSP1"/>
    <property type="match status" value="3"/>
</dbReference>
<keyword evidence="3" id="KW-0732">Signal</keyword>
<dbReference type="Proteomes" id="UP000507470">
    <property type="component" value="Unassembled WGS sequence"/>
</dbReference>
<dbReference type="SUPFAM" id="SSF82895">
    <property type="entry name" value="TSP-1 type 1 repeat"/>
    <property type="match status" value="3"/>
</dbReference>
<name>A0A6J8ETV4_MYTCO</name>
<keyword evidence="2" id="KW-0964">Secreted</keyword>
<dbReference type="InterPro" id="IPR036383">
    <property type="entry name" value="TSP1_rpt_sf"/>
</dbReference>
<proteinExistence type="predicted"/>
<evidence type="ECO:0000256" key="5">
    <source>
        <dbReference type="ARBA" id="ARBA00023157"/>
    </source>
</evidence>
<reference evidence="7 8" key="1">
    <citation type="submission" date="2020-06" db="EMBL/GenBank/DDBJ databases">
        <authorList>
            <person name="Li R."/>
            <person name="Bekaert M."/>
        </authorList>
    </citation>
    <scope>NUCLEOTIDE SEQUENCE [LARGE SCALE GENOMIC DNA]</scope>
    <source>
        <strain evidence="8">wild</strain>
    </source>
</reference>
<evidence type="ECO:0000256" key="1">
    <source>
        <dbReference type="ARBA" id="ARBA00004613"/>
    </source>
</evidence>